<dbReference type="Gene3D" id="3.40.50.300">
    <property type="entry name" value="P-loop containing nucleotide triphosphate hydrolases"/>
    <property type="match status" value="1"/>
</dbReference>
<gene>
    <name evidence="6" type="primary">LOC120269173</name>
</gene>
<keyword evidence="5" id="KW-1185">Reference proteome</keyword>
<dbReference type="PROSITE" id="PS00600">
    <property type="entry name" value="AA_TRANSFER_CLASS_3"/>
    <property type="match status" value="1"/>
</dbReference>
<accession>A0AB40BZQ3</accession>
<dbReference type="FunFam" id="3.90.1150.10:FF:000090">
    <property type="entry name" value="Bifunctional dethiobiotin synthetase/7,8-diamino-pelargonic acid aminotransferase, mitochondrial"/>
    <property type="match status" value="1"/>
</dbReference>
<dbReference type="Pfam" id="PF13500">
    <property type="entry name" value="AAA_26"/>
    <property type="match status" value="1"/>
</dbReference>
<sequence>MASLLFRHRRSPASSLHLLRLLLQRPISSSSASLDVDVSHPTYVVWGANTGVGKTLVSAGLAFSVISRSPSSFLYLKPLQTGFPIDSDSRFLVSKITSLFRSASPPFPLLASHHALRASLPAARALPGFNEQSDSPCCYEETKIGGGDGEEVGSRLVCKTLYAWNEPISPHLAVEREGMAIGDSDLREMLHRCLGFGGVNDLGKEMSVWRVIETAGGVASPGPSGTLQCDLYRPLRFPAVLIGDGRLGGISTTISAYECLKLRGYDVAAIVLVDQGLANEAALLSYLRNRVHVFVLPPIPHDPLDDLKDWFCESGNVFDSLKETMILAHSKRIERLQDMARKAGDIFWWPFTQHQLVPLETVTVIDSRCGENFAVHKVCDKLDMIVPQFDACASWWTQGPDATFQVFFQIELAREMGYSAARYGHVMFPENVYEPALRCAELLLEGVGEGWASRAYYSDNGSTAVEIALKMAFRKFSFDHGIAVDSDNGIVDDRCYDFKVLALNGSYHGDTLGAMEAQAPSSYTSFHQQPWYSGRGLFLDPPMIFISDGVWNLSFPDAFLSHQPKDEKIRFHLRDELFCQTRDCSALAKCYSAYISRQLSQFSDNCPSTYIAALIIEPVVQGAGGMQMIDPLFQRTLVSECRARRIPVIFDEVFTGFWRLGRESAAELLGCSPDVACFAKLMTGGVLPLAVTLTTEAVFEVFKGGSKLMALLHGHSYSAHAMGCTAASKAIQWFKNPCTNINIEPEGRKMKELWDMQLVLQLSSLNGVSRVIAIGTLCAIELRASGSDVGYASLYASSLVQQLRKDGIYMRPLGNVLYLMCGPCTSPDICNQHLRNVYQRISEFKQSSGKGIR</sequence>
<organism evidence="5 6">
    <name type="scientific">Dioscorea cayennensis subsp. rotundata</name>
    <name type="common">White Guinea yam</name>
    <name type="synonym">Dioscorea rotundata</name>
    <dbReference type="NCBI Taxonomy" id="55577"/>
    <lineage>
        <taxon>Eukaryota</taxon>
        <taxon>Viridiplantae</taxon>
        <taxon>Streptophyta</taxon>
        <taxon>Embryophyta</taxon>
        <taxon>Tracheophyta</taxon>
        <taxon>Spermatophyta</taxon>
        <taxon>Magnoliopsida</taxon>
        <taxon>Liliopsida</taxon>
        <taxon>Dioscoreales</taxon>
        <taxon>Dioscoreaceae</taxon>
        <taxon>Dioscorea</taxon>
    </lineage>
</organism>
<protein>
    <submittedName>
        <fullName evidence="6">Bifunctional dethiobiotin synthetase/7,8-diamino-pelargonic acid aminotransferase, mitochondrial isoform X1</fullName>
    </submittedName>
</protein>
<dbReference type="GO" id="GO:0005739">
    <property type="term" value="C:mitochondrion"/>
    <property type="evidence" value="ECO:0007669"/>
    <property type="project" value="UniProtKB-SubCell"/>
</dbReference>
<dbReference type="Gene3D" id="3.90.1150.10">
    <property type="entry name" value="Aspartate Aminotransferase, domain 1"/>
    <property type="match status" value="2"/>
</dbReference>
<evidence type="ECO:0000256" key="4">
    <source>
        <dbReference type="ARBA" id="ARBA00022898"/>
    </source>
</evidence>
<dbReference type="GO" id="GO:0004141">
    <property type="term" value="F:dethiobiotin synthase activity"/>
    <property type="evidence" value="ECO:0007669"/>
    <property type="project" value="TreeGrafter"/>
</dbReference>
<evidence type="ECO:0000313" key="5">
    <source>
        <dbReference type="Proteomes" id="UP001515500"/>
    </source>
</evidence>
<dbReference type="CDD" id="cd03109">
    <property type="entry name" value="DTBS"/>
    <property type="match status" value="1"/>
</dbReference>
<dbReference type="InterPro" id="IPR015424">
    <property type="entry name" value="PyrdxlP-dep_Trfase"/>
</dbReference>
<dbReference type="PANTHER" id="PTHR42684">
    <property type="entry name" value="ADENOSYLMETHIONINE-8-AMINO-7-OXONONANOATE AMINOTRANSFERASE"/>
    <property type="match status" value="1"/>
</dbReference>
<dbReference type="InterPro" id="IPR005814">
    <property type="entry name" value="Aminotrans_3"/>
</dbReference>
<keyword evidence="2 6" id="KW-0032">Aminotransferase</keyword>
<reference evidence="6" key="1">
    <citation type="submission" date="2025-08" db="UniProtKB">
        <authorList>
            <consortium name="RefSeq"/>
        </authorList>
    </citation>
    <scope>IDENTIFICATION</scope>
</reference>
<dbReference type="SUPFAM" id="SSF52540">
    <property type="entry name" value="P-loop containing nucleoside triphosphate hydrolases"/>
    <property type="match status" value="2"/>
</dbReference>
<evidence type="ECO:0000256" key="3">
    <source>
        <dbReference type="ARBA" id="ARBA00022679"/>
    </source>
</evidence>
<evidence type="ECO:0000256" key="2">
    <source>
        <dbReference type="ARBA" id="ARBA00022576"/>
    </source>
</evidence>
<dbReference type="RefSeq" id="XP_039132433.1">
    <property type="nucleotide sequence ID" value="XM_039276499.1"/>
</dbReference>
<dbReference type="InterPro" id="IPR015421">
    <property type="entry name" value="PyrdxlP-dep_Trfase_major"/>
</dbReference>
<dbReference type="GO" id="GO:0004015">
    <property type="term" value="F:adenosylmethionine-8-amino-7-oxononanoate transaminase activity"/>
    <property type="evidence" value="ECO:0007669"/>
    <property type="project" value="TreeGrafter"/>
</dbReference>
<dbReference type="SUPFAM" id="SSF53383">
    <property type="entry name" value="PLP-dependent transferases"/>
    <property type="match status" value="1"/>
</dbReference>
<comment type="subcellular location">
    <subcellularLocation>
        <location evidence="1">Mitochondrion</location>
    </subcellularLocation>
</comment>
<keyword evidence="3" id="KW-0808">Transferase</keyword>
<proteinExistence type="predicted"/>
<dbReference type="GeneID" id="120269173"/>
<evidence type="ECO:0000256" key="1">
    <source>
        <dbReference type="ARBA" id="ARBA00004173"/>
    </source>
</evidence>
<dbReference type="GO" id="GO:0030170">
    <property type="term" value="F:pyridoxal phosphate binding"/>
    <property type="evidence" value="ECO:0007669"/>
    <property type="project" value="InterPro"/>
</dbReference>
<dbReference type="Pfam" id="PF00202">
    <property type="entry name" value="Aminotran_3"/>
    <property type="match status" value="2"/>
</dbReference>
<dbReference type="AlphaFoldDB" id="A0AB40BZQ3"/>
<dbReference type="Proteomes" id="UP001515500">
    <property type="component" value="Chromosome 9"/>
</dbReference>
<dbReference type="InterPro" id="IPR015422">
    <property type="entry name" value="PyrdxlP-dep_Trfase_small"/>
</dbReference>
<evidence type="ECO:0000313" key="6">
    <source>
        <dbReference type="RefSeq" id="XP_039132433.1"/>
    </source>
</evidence>
<dbReference type="FunFam" id="3.40.640.10:FF:000088">
    <property type="entry name" value="Bifunctional dethiobiotin synthetase/7,8-diamino-pelargonic acid aminotransferase"/>
    <property type="match status" value="1"/>
</dbReference>
<dbReference type="InterPro" id="IPR027417">
    <property type="entry name" value="P-loop_NTPase"/>
</dbReference>
<dbReference type="InterPro" id="IPR049704">
    <property type="entry name" value="Aminotrans_3_PPA_site"/>
</dbReference>
<name>A0AB40BZQ3_DIOCR</name>
<dbReference type="GO" id="GO:0009102">
    <property type="term" value="P:biotin biosynthetic process"/>
    <property type="evidence" value="ECO:0007669"/>
    <property type="project" value="TreeGrafter"/>
</dbReference>
<dbReference type="PANTHER" id="PTHR42684:SF3">
    <property type="entry name" value="ADENOSYLMETHIONINE-8-AMINO-7-OXONONANOATE AMINOTRANSFERASE"/>
    <property type="match status" value="1"/>
</dbReference>
<keyword evidence="4" id="KW-0663">Pyridoxal phosphate</keyword>
<dbReference type="Gene3D" id="3.40.640.10">
    <property type="entry name" value="Type I PLP-dependent aspartate aminotransferase-like (Major domain)"/>
    <property type="match status" value="1"/>
</dbReference>